<feature type="region of interest" description="Disordered" evidence="5">
    <location>
        <begin position="397"/>
        <end position="418"/>
    </location>
</feature>
<evidence type="ECO:0000256" key="4">
    <source>
        <dbReference type="PROSITE-ProRule" id="PRU00146"/>
    </source>
</evidence>
<feature type="region of interest" description="Disordered" evidence="5">
    <location>
        <begin position="75"/>
        <end position="254"/>
    </location>
</feature>
<feature type="compositionally biased region" description="Basic and acidic residues" evidence="5">
    <location>
        <begin position="399"/>
        <end position="418"/>
    </location>
</feature>
<keyword evidence="3" id="KW-0862">Zinc</keyword>
<dbReference type="Pfam" id="PF02992">
    <property type="entry name" value="Transposase_21"/>
    <property type="match status" value="1"/>
</dbReference>
<feature type="region of interest" description="Disordered" evidence="5">
    <location>
        <begin position="503"/>
        <end position="589"/>
    </location>
</feature>
<evidence type="ECO:0000256" key="1">
    <source>
        <dbReference type="ARBA" id="ARBA00022723"/>
    </source>
</evidence>
<dbReference type="InterPro" id="IPR013083">
    <property type="entry name" value="Znf_RING/FYVE/PHD"/>
</dbReference>
<dbReference type="InterPro" id="IPR059153">
    <property type="entry name" value="NSD_PHD-1st"/>
</dbReference>
<dbReference type="GO" id="GO:0008270">
    <property type="term" value="F:zinc ion binding"/>
    <property type="evidence" value="ECO:0007669"/>
    <property type="project" value="UniProtKB-KW"/>
</dbReference>
<dbReference type="InterPro" id="IPR019787">
    <property type="entry name" value="Znf_PHD-finger"/>
</dbReference>
<evidence type="ECO:0000256" key="3">
    <source>
        <dbReference type="ARBA" id="ARBA00022833"/>
    </source>
</evidence>
<evidence type="ECO:0000259" key="6">
    <source>
        <dbReference type="PROSITE" id="PS50016"/>
    </source>
</evidence>
<feature type="compositionally biased region" description="Basic and acidic residues" evidence="5">
    <location>
        <begin position="503"/>
        <end position="544"/>
    </location>
</feature>
<evidence type="ECO:0000313" key="7">
    <source>
        <dbReference type="EMBL" id="KAK3246959.1"/>
    </source>
</evidence>
<comment type="caution">
    <text evidence="7">The sequence shown here is derived from an EMBL/GenBank/DDBJ whole genome shotgun (WGS) entry which is preliminary data.</text>
</comment>
<dbReference type="InterPro" id="IPR001965">
    <property type="entry name" value="Znf_PHD"/>
</dbReference>
<accession>A0AAE0C330</accession>
<feature type="domain" description="PHD-type" evidence="6">
    <location>
        <begin position="1522"/>
        <end position="1569"/>
    </location>
</feature>
<dbReference type="EMBL" id="LGRX02029345">
    <property type="protein sequence ID" value="KAK3246959.1"/>
    <property type="molecule type" value="Genomic_DNA"/>
</dbReference>
<sequence>MRNPAQGGCLADREPIKPSNAQEGTSLKPPPNIKLIFPEGWSTAEGFRDPEYETITKKERLLAWIAPPHLPISTRELELSARDAGEAPPEAHEAQSKESPPPPNAEAPTSPPLAGGSARDAGEAPPEAYEAQSKESPPPPNAEAPTSPPLAGGSARDAGEAPPEAHEAQSKESPPPPNAEAPTSPPLAGGSARDAGEAPPEAYEAHEGHALDGTIGSSMPDLRASSMSTSSSSISKSFSRDAGEAPPEAHEAANSAGLDDGRYYFGISGFIDVVTVDAERSPHQFPLDVTPEGDNLPSNAEEAYDFFEAHQAILTPIRMETVVYLVHDGNFEATTYGSLLPDDSQLDNPTRDNVREVRCLGRHWRSVSTINDWPDLIRAVGVWSLIAVTTDAMAAEMEEPMRSPVEEPAEAKDTEMGEVKDTAGEADPWLSLHAMHRRNVGTVTLERGRFLCDCAMCYGVDLRGNVVSKATRTRHRKLHGQIQPPAPDPEEIDAVVCGNRGETLRHTDVDVTMDDKEGEHAEEAGRTSAEDEVVHAQQDVEAKDVSSQGGEAGVPDDEDGDAPKTEDADGETKDGGGEDLGFDEEDDGDAVHSVKAAIATQLESIVNAAKELFGGETDHNVRRSTKLLADLLEWNLEENLTQKSFSSLCEILLHNFDELRETHFPLTFAKAMGTFDAFSTPYQRVDMCVNGCCLYEKELENADHCPHCKECRWQSFGAAEEDGTPEDGTPKKPRLQFLWWPLKEIFRRLFHSPEVAELMRAHGRHTSPESGRKDTIWDGDAWKEKKARYPEFFQELRNIIILFCADGASVWKNKAGVFPMYFQILNLPPEIRSKYEYLEVYGILNGIHPADTTLLYDKLVDELEELWETGCGVWDAFSEEYVRVRCMLLGVIMDYKGLVDAGKRMDVNAYKCCMLCRTKGCHSPALGRIFYAFFKQHPPGPPENYTHAFVKRMGEIHEALSKSSWSKADMAERFSATGFKLPAAFARLSYFNLALDWLYDPMHEIMNLGNRLATTLLGLDFNEAARNFAEEEGLHPEWGQTEWVQNSKALAFLKELRGVTRWGDGHKHLLRTSTASNGAKYAKHLKAHAALKAFESKLLAVLSSWPRDDGEVDNALQDIVSKLTIIIRECTAHSIEPRDMEYLREQTRLFFEDLEANGPPQWLAINTHKIWHWADLLLRFGPVREWWMYAFESMNGKLARWVKNNAFPVASIMNGYLRLKTLRSLRGILTMLLNRERATAGRVPRALMAGPAPGIVVTTFGDKGKPLELTSLEIDQLTRWMRASIPAYRKLFQQHAEYDLFRRRENAARSKHANRYRQEVGGVPAIAFGPLEDPEGWLGRQYTAYEKSLMMGPEPMCSKYNEVNIGGVFYRTRDGDKGKVTTQCFVRASFPKNDADADDEWEDRYGIINAILRVSIGGVLYTFLKCDWLPVPTEAQIASFKLKNSILGVDKVSKAYYTFNPWDTSKYTMDNREPYLLANQVQAQVVIVKHPCMDSAVILDTSDRNMEKLALVDRPVGSDGHFDTCGKCRVGGELLLCERAGCKEAMHVRCAGLTDIPTGMWYCRKCDDA</sequence>
<feature type="compositionally biased region" description="Low complexity" evidence="5">
    <location>
        <begin position="225"/>
        <end position="237"/>
    </location>
</feature>
<feature type="region of interest" description="Disordered" evidence="5">
    <location>
        <begin position="1"/>
        <end position="46"/>
    </location>
</feature>
<feature type="compositionally biased region" description="Pro residues" evidence="5">
    <location>
        <begin position="173"/>
        <end position="185"/>
    </location>
</feature>
<keyword evidence="2 4" id="KW-0863">Zinc-finger</keyword>
<dbReference type="PANTHER" id="PTHR10775">
    <property type="entry name" value="OS08G0208400 PROTEIN"/>
    <property type="match status" value="1"/>
</dbReference>
<evidence type="ECO:0000313" key="8">
    <source>
        <dbReference type="Proteomes" id="UP001190700"/>
    </source>
</evidence>
<dbReference type="InterPro" id="IPR011011">
    <property type="entry name" value="Znf_FYVE_PHD"/>
</dbReference>
<evidence type="ECO:0000256" key="2">
    <source>
        <dbReference type="ARBA" id="ARBA00022771"/>
    </source>
</evidence>
<dbReference type="SUPFAM" id="SSF57903">
    <property type="entry name" value="FYVE/PHD zinc finger"/>
    <property type="match status" value="1"/>
</dbReference>
<gene>
    <name evidence="7" type="ORF">CYMTET_43525</name>
</gene>
<feature type="compositionally biased region" description="Basic and acidic residues" evidence="5">
    <location>
        <begin position="75"/>
        <end position="96"/>
    </location>
</feature>
<dbReference type="Proteomes" id="UP001190700">
    <property type="component" value="Unassembled WGS sequence"/>
</dbReference>
<feature type="compositionally biased region" description="Pro residues" evidence="5">
    <location>
        <begin position="136"/>
        <end position="148"/>
    </location>
</feature>
<keyword evidence="1" id="KW-0479">Metal-binding</keyword>
<feature type="compositionally biased region" description="Basic and acidic residues" evidence="5">
    <location>
        <begin position="238"/>
        <end position="251"/>
    </location>
</feature>
<dbReference type="SMART" id="SM00249">
    <property type="entry name" value="PHD"/>
    <property type="match status" value="1"/>
</dbReference>
<name>A0AAE0C330_9CHLO</name>
<feature type="compositionally biased region" description="Pro residues" evidence="5">
    <location>
        <begin position="99"/>
        <end position="111"/>
    </location>
</feature>
<evidence type="ECO:0000256" key="5">
    <source>
        <dbReference type="SAM" id="MobiDB-lite"/>
    </source>
</evidence>
<feature type="compositionally biased region" description="Basic and acidic residues" evidence="5">
    <location>
        <begin position="561"/>
        <end position="576"/>
    </location>
</feature>
<dbReference type="Gene3D" id="3.30.40.10">
    <property type="entry name" value="Zinc/RING finger domain, C3HC4 (zinc finger)"/>
    <property type="match status" value="1"/>
</dbReference>
<keyword evidence="8" id="KW-1185">Reference proteome</keyword>
<feature type="compositionally biased region" description="Basic and acidic residues" evidence="5">
    <location>
        <begin position="157"/>
        <end position="170"/>
    </location>
</feature>
<reference evidence="7 8" key="1">
    <citation type="journal article" date="2015" name="Genome Biol. Evol.">
        <title>Comparative Genomics of a Bacterivorous Green Alga Reveals Evolutionary Causalities and Consequences of Phago-Mixotrophic Mode of Nutrition.</title>
        <authorList>
            <person name="Burns J.A."/>
            <person name="Paasch A."/>
            <person name="Narechania A."/>
            <person name="Kim E."/>
        </authorList>
    </citation>
    <scope>NUCLEOTIDE SEQUENCE [LARGE SCALE GENOMIC DNA]</scope>
    <source>
        <strain evidence="7 8">PLY_AMNH</strain>
    </source>
</reference>
<dbReference type="PANTHER" id="PTHR10775:SF185">
    <property type="entry name" value="OS08G0208400 PROTEIN"/>
    <property type="match status" value="1"/>
</dbReference>
<organism evidence="7 8">
    <name type="scientific">Cymbomonas tetramitiformis</name>
    <dbReference type="NCBI Taxonomy" id="36881"/>
    <lineage>
        <taxon>Eukaryota</taxon>
        <taxon>Viridiplantae</taxon>
        <taxon>Chlorophyta</taxon>
        <taxon>Pyramimonadophyceae</taxon>
        <taxon>Pyramimonadales</taxon>
        <taxon>Pyramimonadaceae</taxon>
        <taxon>Cymbomonas</taxon>
    </lineage>
</organism>
<dbReference type="Pfam" id="PF23011">
    <property type="entry name" value="PHD-1st_NSD"/>
    <property type="match status" value="1"/>
</dbReference>
<proteinExistence type="predicted"/>
<dbReference type="PROSITE" id="PS50016">
    <property type="entry name" value="ZF_PHD_2"/>
    <property type="match status" value="1"/>
</dbReference>
<dbReference type="InterPro" id="IPR004242">
    <property type="entry name" value="Transposase_21"/>
</dbReference>
<protein>
    <recommendedName>
        <fullName evidence="6">PHD-type domain-containing protein</fullName>
    </recommendedName>
</protein>